<evidence type="ECO:0000256" key="1">
    <source>
        <dbReference type="SAM" id="Phobius"/>
    </source>
</evidence>
<name>T0Y8D0_9ZZZZ</name>
<proteinExistence type="predicted"/>
<keyword evidence="1" id="KW-1133">Transmembrane helix</keyword>
<feature type="transmembrane region" description="Helical" evidence="1">
    <location>
        <begin position="21"/>
        <end position="43"/>
    </location>
</feature>
<gene>
    <name evidence="2" type="ORF">B1A_21374</name>
</gene>
<keyword evidence="1" id="KW-0812">Transmembrane</keyword>
<reference evidence="2" key="1">
    <citation type="submission" date="2013-08" db="EMBL/GenBank/DDBJ databases">
        <authorList>
            <person name="Mendez C."/>
            <person name="Richter M."/>
            <person name="Ferrer M."/>
            <person name="Sanchez J."/>
        </authorList>
    </citation>
    <scope>NUCLEOTIDE SEQUENCE</scope>
</reference>
<reference evidence="2" key="2">
    <citation type="journal article" date="2014" name="ISME J.">
        <title>Microbial stratification in low pH oxic and suboxic macroscopic growths along an acid mine drainage.</title>
        <authorList>
            <person name="Mendez-Garcia C."/>
            <person name="Mesa V."/>
            <person name="Sprenger R.R."/>
            <person name="Richter M."/>
            <person name="Diez M.S."/>
            <person name="Solano J."/>
            <person name="Bargiela R."/>
            <person name="Golyshina O.V."/>
            <person name="Manteca A."/>
            <person name="Ramos J.L."/>
            <person name="Gallego J.R."/>
            <person name="Llorente I."/>
            <person name="Martins Dos Santos V.A."/>
            <person name="Jensen O.N."/>
            <person name="Pelaez A.I."/>
            <person name="Sanchez J."/>
            <person name="Ferrer M."/>
        </authorList>
    </citation>
    <scope>NUCLEOTIDE SEQUENCE</scope>
</reference>
<protein>
    <submittedName>
        <fullName evidence="2">Permease</fullName>
    </submittedName>
</protein>
<accession>T0Y8D0</accession>
<dbReference type="EMBL" id="AUZX01015800">
    <property type="protein sequence ID" value="EQD28057.1"/>
    <property type="molecule type" value="Genomic_DNA"/>
</dbReference>
<evidence type="ECO:0000313" key="2">
    <source>
        <dbReference type="EMBL" id="EQD28057.1"/>
    </source>
</evidence>
<sequence length="104" mass="11533">MLSFLYDLRYALRQLRKSPGFALTAVLTLALGMGATTAIFSLIHGALRLPFPDANRLVSVKDKYPSASYIAASYPDFEVWKRQNKSFTQMVAISQGRKTYVGGP</sequence>
<dbReference type="AlphaFoldDB" id="T0Y8D0"/>
<keyword evidence="1" id="KW-0472">Membrane</keyword>
<feature type="non-terminal residue" evidence="2">
    <location>
        <position position="104"/>
    </location>
</feature>
<organism evidence="2">
    <name type="scientific">mine drainage metagenome</name>
    <dbReference type="NCBI Taxonomy" id="410659"/>
    <lineage>
        <taxon>unclassified sequences</taxon>
        <taxon>metagenomes</taxon>
        <taxon>ecological metagenomes</taxon>
    </lineage>
</organism>
<comment type="caution">
    <text evidence="2">The sequence shown here is derived from an EMBL/GenBank/DDBJ whole genome shotgun (WGS) entry which is preliminary data.</text>
</comment>